<dbReference type="SUPFAM" id="SSF56672">
    <property type="entry name" value="DNA/RNA polymerases"/>
    <property type="match status" value="1"/>
</dbReference>
<protein>
    <recommendedName>
        <fullName evidence="2">ribonuclease H</fullName>
        <ecNumber evidence="2">3.1.26.4</ecNumber>
    </recommendedName>
</protein>
<proteinExistence type="inferred from homology"/>
<dbReference type="InterPro" id="IPR000477">
    <property type="entry name" value="RT_dom"/>
</dbReference>
<feature type="domain" description="Reverse transcriptase" evidence="4">
    <location>
        <begin position="182"/>
        <end position="361"/>
    </location>
</feature>
<comment type="similarity">
    <text evidence="1">Belongs to the beta type-B retroviral polymerase family. HERV class-II K(HML-2) pol subfamily.</text>
</comment>
<dbReference type="EMBL" id="JAMKFB020000003">
    <property type="protein sequence ID" value="KAL0199479.1"/>
    <property type="molecule type" value="Genomic_DNA"/>
</dbReference>
<organism evidence="5 6">
    <name type="scientific">Cirrhinus mrigala</name>
    <name type="common">Mrigala</name>
    <dbReference type="NCBI Taxonomy" id="683832"/>
    <lineage>
        <taxon>Eukaryota</taxon>
        <taxon>Metazoa</taxon>
        <taxon>Chordata</taxon>
        <taxon>Craniata</taxon>
        <taxon>Vertebrata</taxon>
        <taxon>Euteleostomi</taxon>
        <taxon>Actinopterygii</taxon>
        <taxon>Neopterygii</taxon>
        <taxon>Teleostei</taxon>
        <taxon>Ostariophysi</taxon>
        <taxon>Cypriniformes</taxon>
        <taxon>Cyprinidae</taxon>
        <taxon>Labeoninae</taxon>
        <taxon>Labeonini</taxon>
        <taxon>Cirrhinus</taxon>
    </lineage>
</organism>
<evidence type="ECO:0000256" key="3">
    <source>
        <dbReference type="SAM" id="MobiDB-lite"/>
    </source>
</evidence>
<evidence type="ECO:0000256" key="1">
    <source>
        <dbReference type="ARBA" id="ARBA00010879"/>
    </source>
</evidence>
<dbReference type="InterPro" id="IPR043502">
    <property type="entry name" value="DNA/RNA_pol_sf"/>
</dbReference>
<reference evidence="5 6" key="1">
    <citation type="submission" date="2024-05" db="EMBL/GenBank/DDBJ databases">
        <title>Genome sequencing and assembly of Indian major carp, Cirrhinus mrigala (Hamilton, 1822).</title>
        <authorList>
            <person name="Mohindra V."/>
            <person name="Chowdhury L.M."/>
            <person name="Lal K."/>
            <person name="Jena J.K."/>
        </authorList>
    </citation>
    <scope>NUCLEOTIDE SEQUENCE [LARGE SCALE GENOMIC DNA]</scope>
    <source>
        <strain evidence="5">CM1030</strain>
        <tissue evidence="5">Blood</tissue>
    </source>
</reference>
<sequence>MTEKEILQATLRNCNPHLASILRGTVITFDDLVPTGTLVERDIAEERAFWKQWQAERASRKGGPDKSSGGKPGSHSMALLTRGNVKLLTLTVTLHSQPCEAIVDTGSAIKDLVDHADGSRAEKRRLEGLLLNWPTVCTDVLGRTSIIKHQILTSDSIPVRKRAYPVSVNKQNFIDEGVKAMLDKGIIRPSTSPWAAPVVLVPKKDGGMRFCVDYRALNAKTPLDGFPMPQIQDILESVFGATVFSTLDLRSGYWQVGMNESSIQKTAFVTKYNQYEFVRLPFGLKNAGATFQKLMNKVLQDLIGKCCFVYIDDIVVYSRDVQQHFQNLKKVFAVLESAGLTLNLKKCKLVRKSLTLLGNVISEEGIKTEDSKVGAVRNFPTPKNVKELERFLGLAGWYHRFIPHFSERAAPLHALKKKGVSWNWSEEMPCKKPRIQRGDNTSLPMPPGCFKEQKNHMQEVASVPRRETICSTYRSRRTYLGFQPSSPDLKTYQVGY</sequence>
<dbReference type="Gene3D" id="3.30.70.270">
    <property type="match status" value="2"/>
</dbReference>
<evidence type="ECO:0000256" key="2">
    <source>
        <dbReference type="ARBA" id="ARBA00012180"/>
    </source>
</evidence>
<dbReference type="InterPro" id="IPR043128">
    <property type="entry name" value="Rev_trsase/Diguanyl_cyclase"/>
</dbReference>
<dbReference type="Proteomes" id="UP001529510">
    <property type="component" value="Unassembled WGS sequence"/>
</dbReference>
<dbReference type="Gene3D" id="3.10.10.10">
    <property type="entry name" value="HIV Type 1 Reverse Transcriptase, subunit A, domain 1"/>
    <property type="match status" value="1"/>
</dbReference>
<feature type="compositionally biased region" description="Low complexity" evidence="3">
    <location>
        <begin position="65"/>
        <end position="76"/>
    </location>
</feature>
<feature type="region of interest" description="Disordered" evidence="3">
    <location>
        <begin position="54"/>
        <end position="77"/>
    </location>
</feature>
<accession>A0ABD0RM02</accession>
<dbReference type="FunFam" id="3.30.70.270:FF:000020">
    <property type="entry name" value="Transposon Tf2-6 polyprotein-like Protein"/>
    <property type="match status" value="1"/>
</dbReference>
<dbReference type="PANTHER" id="PTHR33064:SF37">
    <property type="entry name" value="RIBONUCLEASE H"/>
    <property type="match status" value="1"/>
</dbReference>
<evidence type="ECO:0000259" key="4">
    <source>
        <dbReference type="PROSITE" id="PS50878"/>
    </source>
</evidence>
<dbReference type="Pfam" id="PF00078">
    <property type="entry name" value="RVT_1"/>
    <property type="match status" value="1"/>
</dbReference>
<dbReference type="CDD" id="cd01647">
    <property type="entry name" value="RT_LTR"/>
    <property type="match status" value="1"/>
</dbReference>
<gene>
    <name evidence="5" type="ORF">M9458_008019</name>
</gene>
<dbReference type="InterPro" id="IPR051320">
    <property type="entry name" value="Viral_Replic_Matur_Polypro"/>
</dbReference>
<name>A0ABD0RM02_CIRMR</name>
<evidence type="ECO:0000313" key="6">
    <source>
        <dbReference type="Proteomes" id="UP001529510"/>
    </source>
</evidence>
<comment type="caution">
    <text evidence="5">The sequence shown here is derived from an EMBL/GenBank/DDBJ whole genome shotgun (WGS) entry which is preliminary data.</text>
</comment>
<dbReference type="AlphaFoldDB" id="A0ABD0RM02"/>
<keyword evidence="6" id="KW-1185">Reference proteome</keyword>
<dbReference type="PROSITE" id="PS50878">
    <property type="entry name" value="RT_POL"/>
    <property type="match status" value="1"/>
</dbReference>
<dbReference type="GO" id="GO:0004523">
    <property type="term" value="F:RNA-DNA hybrid ribonuclease activity"/>
    <property type="evidence" value="ECO:0007669"/>
    <property type="project" value="UniProtKB-EC"/>
</dbReference>
<dbReference type="PANTHER" id="PTHR33064">
    <property type="entry name" value="POL PROTEIN"/>
    <property type="match status" value="1"/>
</dbReference>
<dbReference type="EC" id="3.1.26.4" evidence="2"/>
<evidence type="ECO:0000313" key="5">
    <source>
        <dbReference type="EMBL" id="KAL0199479.1"/>
    </source>
</evidence>